<dbReference type="PRINTS" id="PR00625">
    <property type="entry name" value="JDOMAIN"/>
</dbReference>
<dbReference type="PROSITE" id="PS00636">
    <property type="entry name" value="DNAJ_1"/>
    <property type="match status" value="1"/>
</dbReference>
<proteinExistence type="predicted"/>
<feature type="region of interest" description="Disordered" evidence="1">
    <location>
        <begin position="120"/>
        <end position="166"/>
    </location>
</feature>
<dbReference type="OrthoDB" id="3801262at2759"/>
<feature type="compositionally biased region" description="Polar residues" evidence="1">
    <location>
        <begin position="183"/>
        <end position="196"/>
    </location>
</feature>
<evidence type="ECO:0000313" key="3">
    <source>
        <dbReference type="EMBL" id="KAJ4350339.1"/>
    </source>
</evidence>
<evidence type="ECO:0000256" key="1">
    <source>
        <dbReference type="SAM" id="MobiDB-lite"/>
    </source>
</evidence>
<dbReference type="Proteomes" id="UP001140513">
    <property type="component" value="Unassembled WGS sequence"/>
</dbReference>
<name>A0A9W8XIP0_9PLEO</name>
<evidence type="ECO:0000259" key="2">
    <source>
        <dbReference type="PROSITE" id="PS50076"/>
    </source>
</evidence>
<dbReference type="CDD" id="cd06257">
    <property type="entry name" value="DnaJ"/>
    <property type="match status" value="1"/>
</dbReference>
<dbReference type="Gene3D" id="1.10.287.110">
    <property type="entry name" value="DnaJ domain"/>
    <property type="match status" value="1"/>
</dbReference>
<feature type="compositionally biased region" description="Acidic residues" evidence="1">
    <location>
        <begin position="77"/>
        <end position="96"/>
    </location>
</feature>
<dbReference type="Pfam" id="PF00226">
    <property type="entry name" value="DnaJ"/>
    <property type="match status" value="1"/>
</dbReference>
<feature type="domain" description="J" evidence="2">
    <location>
        <begin position="16"/>
        <end position="77"/>
    </location>
</feature>
<dbReference type="InterPro" id="IPR050817">
    <property type="entry name" value="DjlA_DnaK_co-chaperone"/>
</dbReference>
<dbReference type="InterPro" id="IPR001623">
    <property type="entry name" value="DnaJ_domain"/>
</dbReference>
<dbReference type="PANTHER" id="PTHR24074">
    <property type="entry name" value="CO-CHAPERONE PROTEIN DJLA"/>
    <property type="match status" value="1"/>
</dbReference>
<feature type="compositionally biased region" description="Basic and acidic residues" evidence="1">
    <location>
        <begin position="67"/>
        <end position="76"/>
    </location>
</feature>
<gene>
    <name evidence="3" type="ORF">N0V89_008960</name>
</gene>
<dbReference type="SUPFAM" id="SSF46565">
    <property type="entry name" value="Chaperone J-domain"/>
    <property type="match status" value="1"/>
</dbReference>
<sequence length="561" mass="63512">MSRGSHFQRGRAEQRDLYADLGVAEGATDAEIKRAHHKLVLKAHPDKQGDPAEFRKVQEAYEVLIDPEQRQKYDMSREEEDPGYDDSDSYYSDGEEFQQYPAAQSYSSFEEYLRRAQEDARAKREFKEREERERAERQEAEQKRRADAEEKQRARDKTLTIEREEEARDSVIAREDRLHEKLMNSSKKMKQTVSRKNCSCQGCRDRFIRESDEMEKKKRDPKGHAERVALREKIALRKQEEAAREARKEAKRLAQEQRAAEKAAFEEAKAQEKAANEQAARERIHQQIAEQKAKEQAVAEEVAKRRKLEQRAKREAKKAAAREAKEAKAKESVELRAREAAEREAAEKAHRLAEQEALEATRRSATEQAGDRRAKIHCKHGKNCKYLANGTCVYGHHEDPPANNPLTGSPADQAQSQPPWESTKAGSTPASSSKPKTVEQKTGESGDPAPSQATEQENAPPGLLKNLSSAAKLKLSNSYIQTTKEAVVLKLLQEGTHVPAEGIAVDLGWTNAGYAPACFFCKFKKLKYSFRCPQGDAVACGRCKKRLSLVTPVDEAFMTME</sequence>
<reference evidence="3" key="1">
    <citation type="submission" date="2022-10" db="EMBL/GenBank/DDBJ databases">
        <title>Tapping the CABI collections for fungal endophytes: first genome assemblies for Collariella, Neodidymelliopsis, Ascochyta clinopodiicola, Didymella pomorum, Didymosphaeria variabile, Neocosmospora piperis and Neocucurbitaria cava.</title>
        <authorList>
            <person name="Hill R."/>
        </authorList>
    </citation>
    <scope>NUCLEOTIDE SEQUENCE</scope>
    <source>
        <strain evidence="3">IMI 356815</strain>
    </source>
</reference>
<feature type="region of interest" description="Disordered" evidence="1">
    <location>
        <begin position="239"/>
        <end position="380"/>
    </location>
</feature>
<dbReference type="PROSITE" id="PS50076">
    <property type="entry name" value="DNAJ_2"/>
    <property type="match status" value="1"/>
</dbReference>
<dbReference type="AlphaFoldDB" id="A0A9W8XIP0"/>
<feature type="compositionally biased region" description="Basic and acidic residues" evidence="1">
    <location>
        <begin position="239"/>
        <end position="373"/>
    </location>
</feature>
<dbReference type="EMBL" id="JAPEUX010000006">
    <property type="protein sequence ID" value="KAJ4350339.1"/>
    <property type="molecule type" value="Genomic_DNA"/>
</dbReference>
<dbReference type="SMART" id="SM00271">
    <property type="entry name" value="DnaJ"/>
    <property type="match status" value="1"/>
</dbReference>
<feature type="compositionally biased region" description="Polar residues" evidence="1">
    <location>
        <begin position="404"/>
        <end position="435"/>
    </location>
</feature>
<feature type="region of interest" description="Disordered" evidence="1">
    <location>
        <begin position="63"/>
        <end position="105"/>
    </location>
</feature>
<evidence type="ECO:0000313" key="4">
    <source>
        <dbReference type="Proteomes" id="UP001140513"/>
    </source>
</evidence>
<keyword evidence="4" id="KW-1185">Reference proteome</keyword>
<organism evidence="3 4">
    <name type="scientific">Didymosphaeria variabile</name>
    <dbReference type="NCBI Taxonomy" id="1932322"/>
    <lineage>
        <taxon>Eukaryota</taxon>
        <taxon>Fungi</taxon>
        <taxon>Dikarya</taxon>
        <taxon>Ascomycota</taxon>
        <taxon>Pezizomycotina</taxon>
        <taxon>Dothideomycetes</taxon>
        <taxon>Pleosporomycetidae</taxon>
        <taxon>Pleosporales</taxon>
        <taxon>Massarineae</taxon>
        <taxon>Didymosphaeriaceae</taxon>
        <taxon>Didymosphaeria</taxon>
    </lineage>
</organism>
<protein>
    <recommendedName>
        <fullName evidence="2">J domain-containing protein</fullName>
    </recommendedName>
</protein>
<comment type="caution">
    <text evidence="3">The sequence shown here is derived from an EMBL/GenBank/DDBJ whole genome shotgun (WGS) entry which is preliminary data.</text>
</comment>
<dbReference type="InterPro" id="IPR036869">
    <property type="entry name" value="J_dom_sf"/>
</dbReference>
<dbReference type="GeneID" id="80912490"/>
<dbReference type="RefSeq" id="XP_056069269.1">
    <property type="nucleotide sequence ID" value="XM_056217713.1"/>
</dbReference>
<accession>A0A9W8XIP0</accession>
<feature type="region of interest" description="Disordered" evidence="1">
    <location>
        <begin position="401"/>
        <end position="463"/>
    </location>
</feature>
<feature type="region of interest" description="Disordered" evidence="1">
    <location>
        <begin position="177"/>
        <end position="196"/>
    </location>
</feature>
<dbReference type="InterPro" id="IPR018253">
    <property type="entry name" value="DnaJ_domain_CS"/>
</dbReference>